<dbReference type="GO" id="GO:0052693">
    <property type="term" value="F:epoxyqueuosine reductase activity"/>
    <property type="evidence" value="ECO:0007669"/>
    <property type="project" value="TreeGrafter"/>
</dbReference>
<keyword evidence="1" id="KW-0408">Iron</keyword>
<sequence length="122" mass="14019">AIGNRIFGCDDCQLVCPMNKFARKIPLAEFAPRTDLLAPELATLMDWTESDFEEKTRGSALRRAGFRGWLRNLAVALGNAPSSERVLRALKRRAQYPDPLVREHVEWALAEHRMRQNRIFPE</sequence>
<keyword evidence="1" id="KW-0479">Metal-binding</keyword>
<name>T0YWR4_9ZZZZ</name>
<dbReference type="EMBL" id="AUZZ01008771">
    <property type="protein sequence ID" value="EQD36397.1"/>
    <property type="molecule type" value="Genomic_DNA"/>
</dbReference>
<dbReference type="GO" id="GO:0008616">
    <property type="term" value="P:tRNA queuosine(34) biosynthetic process"/>
    <property type="evidence" value="ECO:0007669"/>
    <property type="project" value="InterPro"/>
</dbReference>
<keyword evidence="1" id="KW-0411">Iron-sulfur</keyword>
<dbReference type="AlphaFoldDB" id="T0YWR4"/>
<dbReference type="GO" id="GO:0051539">
    <property type="term" value="F:4 iron, 4 sulfur cluster binding"/>
    <property type="evidence" value="ECO:0007669"/>
    <property type="project" value="UniProtKB-KW"/>
</dbReference>
<organism evidence="2">
    <name type="scientific">mine drainage metagenome</name>
    <dbReference type="NCBI Taxonomy" id="410659"/>
    <lineage>
        <taxon>unclassified sequences</taxon>
        <taxon>metagenomes</taxon>
        <taxon>ecological metagenomes</taxon>
    </lineage>
</organism>
<protein>
    <submittedName>
        <fullName evidence="2">Iron-sulfur cluster-binding protein</fullName>
    </submittedName>
</protein>
<evidence type="ECO:0000313" key="2">
    <source>
        <dbReference type="EMBL" id="EQD36397.1"/>
    </source>
</evidence>
<reference evidence="2" key="1">
    <citation type="submission" date="2013-08" db="EMBL/GenBank/DDBJ databases">
        <authorList>
            <person name="Mendez C."/>
            <person name="Richter M."/>
            <person name="Ferrer M."/>
            <person name="Sanchez J."/>
        </authorList>
    </citation>
    <scope>NUCLEOTIDE SEQUENCE</scope>
</reference>
<evidence type="ECO:0000256" key="1">
    <source>
        <dbReference type="ARBA" id="ARBA00022485"/>
    </source>
</evidence>
<dbReference type="PANTHER" id="PTHR30002">
    <property type="entry name" value="EPOXYQUEUOSINE REDUCTASE"/>
    <property type="match status" value="1"/>
</dbReference>
<comment type="caution">
    <text evidence="2">The sequence shown here is derived from an EMBL/GenBank/DDBJ whole genome shotgun (WGS) entry which is preliminary data.</text>
</comment>
<keyword evidence="1" id="KW-0004">4Fe-4S</keyword>
<accession>T0YWR4</accession>
<dbReference type="InterPro" id="IPR004453">
    <property type="entry name" value="QueG"/>
</dbReference>
<feature type="non-terminal residue" evidence="2">
    <location>
        <position position="1"/>
    </location>
</feature>
<reference evidence="2" key="2">
    <citation type="journal article" date="2014" name="ISME J.">
        <title>Microbial stratification in low pH oxic and suboxic macroscopic growths along an acid mine drainage.</title>
        <authorList>
            <person name="Mendez-Garcia C."/>
            <person name="Mesa V."/>
            <person name="Sprenger R.R."/>
            <person name="Richter M."/>
            <person name="Diez M.S."/>
            <person name="Solano J."/>
            <person name="Bargiela R."/>
            <person name="Golyshina O.V."/>
            <person name="Manteca A."/>
            <person name="Ramos J.L."/>
            <person name="Gallego J.R."/>
            <person name="Llorente I."/>
            <person name="Martins Dos Santos V.A."/>
            <person name="Jensen O.N."/>
            <person name="Pelaez A.I."/>
            <person name="Sanchez J."/>
            <person name="Ferrer M."/>
        </authorList>
    </citation>
    <scope>NUCLEOTIDE SEQUENCE</scope>
</reference>
<proteinExistence type="predicted"/>
<dbReference type="PANTHER" id="PTHR30002:SF4">
    <property type="entry name" value="EPOXYQUEUOSINE REDUCTASE"/>
    <property type="match status" value="1"/>
</dbReference>
<gene>
    <name evidence="2" type="ORF">B2A_12168</name>
</gene>